<dbReference type="Pfam" id="PF13843">
    <property type="entry name" value="DDE_Tnp_1_7"/>
    <property type="match status" value="1"/>
</dbReference>
<reference evidence="3" key="1">
    <citation type="submission" date="2007-03" db="EMBL/GenBank/DDBJ databases">
        <title>Annotation of Culex pipiens quinquefasciatus.</title>
        <authorList>
            <consortium name="The Broad Institute Genome Sequencing Platform"/>
            <person name="Atkinson P.W."/>
            <person name="Hemingway J."/>
            <person name="Christensen B.M."/>
            <person name="Higgs S."/>
            <person name="Kodira C."/>
            <person name="Hannick L."/>
            <person name="Megy K."/>
            <person name="O'Leary S."/>
            <person name="Pearson M."/>
            <person name="Haas B.J."/>
            <person name="Mauceli E."/>
            <person name="Wortman J.R."/>
            <person name="Lee N.H."/>
            <person name="Guigo R."/>
            <person name="Stanke M."/>
            <person name="Alvarado L."/>
            <person name="Amedeo P."/>
            <person name="Antoine C.H."/>
            <person name="Arensburger P."/>
            <person name="Bidwell S.L."/>
            <person name="Crawford M."/>
            <person name="Camaro F."/>
            <person name="Devon K."/>
            <person name="Engels R."/>
            <person name="Hammond M."/>
            <person name="Howarth C."/>
            <person name="Koehrsen M."/>
            <person name="Lawson D."/>
            <person name="Montgomery P."/>
            <person name="Nene V."/>
            <person name="Nusbaum C."/>
            <person name="Puiu D."/>
            <person name="Romero-Severson J."/>
            <person name="Severson D.W."/>
            <person name="Shumway M."/>
            <person name="Sisk P."/>
            <person name="Stolte C."/>
            <person name="Zeng Q."/>
            <person name="Eisenstadt E."/>
            <person name="Fraser-Liggett C."/>
            <person name="Strausberg R."/>
            <person name="Galagan J."/>
            <person name="Birren B."/>
            <person name="Collins F.H."/>
        </authorList>
    </citation>
    <scope>NUCLEOTIDE SEQUENCE [LARGE SCALE GENOMIC DNA]</scope>
    <source>
        <strain evidence="3">JHB</strain>
    </source>
</reference>
<dbReference type="PANTHER" id="PTHR46599:SF6">
    <property type="entry name" value="DUAL SPECIFICITY PHOSPHATASE 26"/>
    <property type="match status" value="1"/>
</dbReference>
<dbReference type="AlphaFoldDB" id="B0X409"/>
<dbReference type="VEuPathDB" id="VectorBase:CPIJ013715"/>
<dbReference type="VEuPathDB" id="VectorBase:CQUJHB012647"/>
<reference evidence="4" key="2">
    <citation type="submission" date="2020-05" db="UniProtKB">
        <authorList>
            <consortium name="EnsemblMetazoa"/>
        </authorList>
    </citation>
    <scope>IDENTIFICATION</scope>
    <source>
        <strain evidence="4">JHB</strain>
    </source>
</reference>
<feature type="region of interest" description="Disordered" evidence="1">
    <location>
        <begin position="1"/>
        <end position="49"/>
    </location>
</feature>
<feature type="compositionally biased region" description="Acidic residues" evidence="1">
    <location>
        <begin position="1"/>
        <end position="13"/>
    </location>
</feature>
<proteinExistence type="predicted"/>
<dbReference type="InterPro" id="IPR029526">
    <property type="entry name" value="PGBD"/>
</dbReference>
<dbReference type="OMA" id="YESEATY"/>
<dbReference type="HOGENOM" id="CLU_013052_4_0_1"/>
<organism>
    <name type="scientific">Culex quinquefasciatus</name>
    <name type="common">Southern house mosquito</name>
    <name type="synonym">Culex pungens</name>
    <dbReference type="NCBI Taxonomy" id="7176"/>
    <lineage>
        <taxon>Eukaryota</taxon>
        <taxon>Metazoa</taxon>
        <taxon>Ecdysozoa</taxon>
        <taxon>Arthropoda</taxon>
        <taxon>Hexapoda</taxon>
        <taxon>Insecta</taxon>
        <taxon>Pterygota</taxon>
        <taxon>Neoptera</taxon>
        <taxon>Endopterygota</taxon>
        <taxon>Diptera</taxon>
        <taxon>Nematocera</taxon>
        <taxon>Culicoidea</taxon>
        <taxon>Culicidae</taxon>
        <taxon>Culicinae</taxon>
        <taxon>Culicini</taxon>
        <taxon>Culex</taxon>
        <taxon>Culex</taxon>
    </lineage>
</organism>
<protein>
    <recommendedName>
        <fullName evidence="2">PiggyBac transposable element-derived protein domain-containing protein</fullName>
    </recommendedName>
</protein>
<feature type="region of interest" description="Disordered" evidence="1">
    <location>
        <begin position="282"/>
        <end position="309"/>
    </location>
</feature>
<evidence type="ECO:0000313" key="5">
    <source>
        <dbReference type="Proteomes" id="UP000002320"/>
    </source>
</evidence>
<evidence type="ECO:0000259" key="2">
    <source>
        <dbReference type="Pfam" id="PF13843"/>
    </source>
</evidence>
<dbReference type="InParanoid" id="B0X409"/>
<sequence>MDSDSDCEEDETGSVDSSDEVHEVEEQSDLEDMMTYESDGEDSDAEDSLDGYTAKSGMFWSKKPQMVPSSTPSNQKASLTSFSMNAVTAADFFKLLITPEMADAIVKYTNLHAEQNGEKNWKMFTVNEFYAYIAFQIVIGYEKRRKCALARLYTTEPLHRQPIFSTIMAKTRLEAIIRNIRFDERATRQKRISETGDRAAAIREVFDAFADNCAKAYDPSGVVCVDERVVPCRAKCGILVFMKNKPGGKEGVKVFLGADLENSYGFFFQIYFPGSHLLSNNYIPPPPKKRKSTPKTVPTANKKPREEKQGMRVVLDATERIQGSGREVVVDNFFTSVEAAKKCKERGLFLTGTLRKCKPDIPREMLPSRTRTVHSSIFGYNSDLTITSYVPKKNRAVVFLSNNPNLCGVDETTSKKKTVVNLHYNVGKAPVDNLDKSTREFSTARKTKRWPNRMMMDIVDLAMHNAEILHHLKYPEWRASTRQSRFKFFQKLSYELAYDYVRSRADAAVDGCIHNDLKQDFQTFFAEFKRLSTYESEATYKAMCVICTGDKELKPCTKCEVLVCQNHQRSKMEYLCVGCQGETLNNRGIETKSMCYYCVEEVKRSRVKCSTCKVCCCDQHRAEISFKVCPDCRS</sequence>
<gene>
    <name evidence="4" type="primary">6047302</name>
    <name evidence="3" type="ORF">CpipJ_CPIJ013715</name>
</gene>
<dbReference type="KEGG" id="cqu:CpipJ_CPIJ013715"/>
<accession>B0X409</accession>
<dbReference type="EMBL" id="DS232326">
    <property type="protein sequence ID" value="EDS40086.1"/>
    <property type="molecule type" value="Genomic_DNA"/>
</dbReference>
<dbReference type="EnsemblMetazoa" id="CPIJ013715-RA">
    <property type="protein sequence ID" value="CPIJ013715-PA"/>
    <property type="gene ID" value="CPIJ013715"/>
</dbReference>
<keyword evidence="5" id="KW-1185">Reference proteome</keyword>
<feature type="compositionally biased region" description="Acidic residues" evidence="1">
    <location>
        <begin position="26"/>
        <end position="49"/>
    </location>
</feature>
<evidence type="ECO:0000313" key="3">
    <source>
        <dbReference type="EMBL" id="EDS40086.1"/>
    </source>
</evidence>
<dbReference type="OrthoDB" id="7787313at2759"/>
<name>B0X409_CULQU</name>
<dbReference type="PANTHER" id="PTHR46599">
    <property type="entry name" value="PIGGYBAC TRANSPOSABLE ELEMENT-DERIVED PROTEIN 4"/>
    <property type="match status" value="1"/>
</dbReference>
<dbReference type="Proteomes" id="UP000002320">
    <property type="component" value="Unassembled WGS sequence"/>
</dbReference>
<feature type="domain" description="PiggyBac transposable element-derived protein" evidence="2">
    <location>
        <begin position="88"/>
        <end position="466"/>
    </location>
</feature>
<evidence type="ECO:0000256" key="1">
    <source>
        <dbReference type="SAM" id="MobiDB-lite"/>
    </source>
</evidence>
<evidence type="ECO:0000313" key="4">
    <source>
        <dbReference type="EnsemblMetazoa" id="CPIJ013715-PA"/>
    </source>
</evidence>